<protein>
    <submittedName>
        <fullName evidence="2">Uncharacterized protein</fullName>
    </submittedName>
</protein>
<dbReference type="OrthoDB" id="853612at2"/>
<dbReference type="Proteomes" id="UP000185924">
    <property type="component" value="Unassembled WGS sequence"/>
</dbReference>
<accession>A0A1N6XI76</accession>
<dbReference type="RefSeq" id="WP_007652883.1">
    <property type="nucleotide sequence ID" value="NZ_FTNM01000002.1"/>
</dbReference>
<reference evidence="3" key="1">
    <citation type="submission" date="2017-01" db="EMBL/GenBank/DDBJ databases">
        <authorList>
            <person name="Varghese N."/>
            <person name="Submissions S."/>
        </authorList>
    </citation>
    <scope>NUCLEOTIDE SEQUENCE [LARGE SCALE GENOMIC DNA]</scope>
    <source>
        <strain evidence="3">DM9</strain>
    </source>
</reference>
<dbReference type="AlphaFoldDB" id="A0A1N6XI76"/>
<proteinExistence type="predicted"/>
<feature type="chain" id="PRO_5009939492" evidence="1">
    <location>
        <begin position="20"/>
        <end position="120"/>
    </location>
</feature>
<sequence length="120" mass="13085">MKHTLLLLLSTILLLFTLAQPQKPVNGVACALKSELKAANLPTKLKRPCAKKCLKHQTHSEQKDSANVVIDCSQQLYAVVADKESDAYLKSAARQQLMATVQQIHPAPSLGADPDPPRFS</sequence>
<organism evidence="2 3">
    <name type="scientific">Pontibacter lucknowensis</name>
    <dbReference type="NCBI Taxonomy" id="1077936"/>
    <lineage>
        <taxon>Bacteria</taxon>
        <taxon>Pseudomonadati</taxon>
        <taxon>Bacteroidota</taxon>
        <taxon>Cytophagia</taxon>
        <taxon>Cytophagales</taxon>
        <taxon>Hymenobacteraceae</taxon>
        <taxon>Pontibacter</taxon>
    </lineage>
</organism>
<name>A0A1N6XI76_9BACT</name>
<gene>
    <name evidence="2" type="ORF">SAMN05421545_2157</name>
</gene>
<keyword evidence="1" id="KW-0732">Signal</keyword>
<evidence type="ECO:0000313" key="2">
    <source>
        <dbReference type="EMBL" id="SIR02034.1"/>
    </source>
</evidence>
<evidence type="ECO:0000256" key="1">
    <source>
        <dbReference type="SAM" id="SignalP"/>
    </source>
</evidence>
<dbReference type="STRING" id="1077936.SAMN05421545_2157"/>
<keyword evidence="3" id="KW-1185">Reference proteome</keyword>
<dbReference type="EMBL" id="FTNM01000002">
    <property type="protein sequence ID" value="SIR02034.1"/>
    <property type="molecule type" value="Genomic_DNA"/>
</dbReference>
<feature type="signal peptide" evidence="1">
    <location>
        <begin position="1"/>
        <end position="19"/>
    </location>
</feature>
<evidence type="ECO:0000313" key="3">
    <source>
        <dbReference type="Proteomes" id="UP000185924"/>
    </source>
</evidence>